<feature type="domain" description="Peptidase M48" evidence="7">
    <location>
        <begin position="105"/>
        <end position="295"/>
    </location>
</feature>
<dbReference type="InterPro" id="IPR051156">
    <property type="entry name" value="Mito/Outer_Membr_Metalloprot"/>
</dbReference>
<organism evidence="8 9">
    <name type="scientific">Faucicola osloensis</name>
    <name type="common">Moraxella osloensis</name>
    <dbReference type="NCBI Taxonomy" id="34062"/>
    <lineage>
        <taxon>Bacteria</taxon>
        <taxon>Pseudomonadati</taxon>
        <taxon>Pseudomonadota</taxon>
        <taxon>Gammaproteobacteria</taxon>
        <taxon>Moraxellales</taxon>
        <taxon>Moraxellaceae</taxon>
        <taxon>Faucicola</taxon>
    </lineage>
</organism>
<keyword evidence="4" id="KW-0378">Hydrolase</keyword>
<dbReference type="CDD" id="cd07324">
    <property type="entry name" value="M48C_Oma1-like"/>
    <property type="match status" value="1"/>
</dbReference>
<proteinExistence type="predicted"/>
<dbReference type="PANTHER" id="PTHR22726:SF1">
    <property type="entry name" value="METALLOENDOPEPTIDASE OMA1, MITOCHONDRIAL"/>
    <property type="match status" value="1"/>
</dbReference>
<evidence type="ECO:0000256" key="2">
    <source>
        <dbReference type="ARBA" id="ARBA00022670"/>
    </source>
</evidence>
<dbReference type="RefSeq" id="WP_101964737.1">
    <property type="nucleotide sequence ID" value="NZ_PKJS01000011.1"/>
</dbReference>
<evidence type="ECO:0000256" key="4">
    <source>
        <dbReference type="ARBA" id="ARBA00022801"/>
    </source>
</evidence>
<evidence type="ECO:0000313" key="9">
    <source>
        <dbReference type="Proteomes" id="UP000234914"/>
    </source>
</evidence>
<dbReference type="GO" id="GO:0051603">
    <property type="term" value="P:proteolysis involved in protein catabolic process"/>
    <property type="evidence" value="ECO:0007669"/>
    <property type="project" value="TreeGrafter"/>
</dbReference>
<evidence type="ECO:0000256" key="6">
    <source>
        <dbReference type="ARBA" id="ARBA00023049"/>
    </source>
</evidence>
<dbReference type="GO" id="GO:0004222">
    <property type="term" value="F:metalloendopeptidase activity"/>
    <property type="evidence" value="ECO:0007669"/>
    <property type="project" value="InterPro"/>
</dbReference>
<sequence length="544" mass="59917">MPINPLASYLFASYLFASYLFRKTPVVAVLSTLSTGVLAVDNFSYQSAPAFNPVMMARAEPTQVNGQLAAMDNGQALIDTEQNRQVGEWALRQINGNAALIKDPWLQQSLEQIVWQINAVAGLNAPMGLVIINDKQINAFAVPSGLIGINVGLLDKAKSLDEIVSVVAHEIAHVSQRHYQRRNDEKTKQLLMQAGGLLAGVAASKVGDGDAAAAVMLGSQAMSANAAASYSRGQEREADRIGMQIMNQAGYDVNAMPSFFATLDQQNPVKSNTLIPSFILSHPLTADRISEARARVATYKRDSQANMASNRYQSIQQQRAQLFEQIQWRARYYGYLVNKADLEQGAKTSKAAKLALINYYIDNGQPKAAQSLMQDFDKDIKTLANPLAVVTFSQLAAQQGNADVAIAKLQQLAAVYPERTDVPRYLSDIYLKYRPTAESGQKVLALLQPLSKQNPRDVMLWDRLQQASQLLAKHGSGNEQLIHRINTLRYRAYGELWRNELKDAVTSLTQAKSLAKQLPSNQSLLALLNQQINQVQDANQFKPS</sequence>
<dbReference type="EMBL" id="PKJS01000011">
    <property type="protein sequence ID" value="PKZ68263.1"/>
    <property type="molecule type" value="Genomic_DNA"/>
</dbReference>
<name>A0A2I1RGK3_FAUOS</name>
<comment type="caution">
    <text evidence="8">The sequence shown here is derived from an EMBL/GenBank/DDBJ whole genome shotgun (WGS) entry which is preliminary data.</text>
</comment>
<dbReference type="PANTHER" id="PTHR22726">
    <property type="entry name" value="METALLOENDOPEPTIDASE OMA1"/>
    <property type="match status" value="1"/>
</dbReference>
<dbReference type="Pfam" id="PF01435">
    <property type="entry name" value="Peptidase_M48"/>
    <property type="match status" value="1"/>
</dbReference>
<reference evidence="8 9" key="1">
    <citation type="submission" date="2017-12" db="EMBL/GenBank/DDBJ databases">
        <title>Phylogenetic diversity of female urinary microbiome.</title>
        <authorList>
            <person name="Thomas-White K."/>
            <person name="Wolfe A.J."/>
        </authorList>
    </citation>
    <scope>NUCLEOTIDE SEQUENCE [LARGE SCALE GENOMIC DNA]</scope>
    <source>
        <strain evidence="8 9">UMB0416</strain>
    </source>
</reference>
<keyword evidence="3" id="KW-0479">Metal-binding</keyword>
<keyword evidence="5" id="KW-0862">Zinc</keyword>
<dbReference type="AlphaFoldDB" id="A0A2I1RGK3"/>
<evidence type="ECO:0000256" key="1">
    <source>
        <dbReference type="ARBA" id="ARBA00001947"/>
    </source>
</evidence>
<dbReference type="Proteomes" id="UP000234914">
    <property type="component" value="Unassembled WGS sequence"/>
</dbReference>
<evidence type="ECO:0000256" key="5">
    <source>
        <dbReference type="ARBA" id="ARBA00022833"/>
    </source>
</evidence>
<evidence type="ECO:0000313" key="8">
    <source>
        <dbReference type="EMBL" id="PKZ68263.1"/>
    </source>
</evidence>
<keyword evidence="6" id="KW-0482">Metalloprotease</keyword>
<dbReference type="Gene3D" id="3.30.2010.10">
    <property type="entry name" value="Metalloproteases ('zincins'), catalytic domain"/>
    <property type="match status" value="1"/>
</dbReference>
<dbReference type="InterPro" id="IPR001915">
    <property type="entry name" value="Peptidase_M48"/>
</dbReference>
<dbReference type="GO" id="GO:0046872">
    <property type="term" value="F:metal ion binding"/>
    <property type="evidence" value="ECO:0007669"/>
    <property type="project" value="UniProtKB-KW"/>
</dbReference>
<evidence type="ECO:0000259" key="7">
    <source>
        <dbReference type="Pfam" id="PF01435"/>
    </source>
</evidence>
<dbReference type="GO" id="GO:0016020">
    <property type="term" value="C:membrane"/>
    <property type="evidence" value="ECO:0007669"/>
    <property type="project" value="TreeGrafter"/>
</dbReference>
<keyword evidence="2" id="KW-0645">Protease</keyword>
<accession>A0A2I1RGK3</accession>
<evidence type="ECO:0000256" key="3">
    <source>
        <dbReference type="ARBA" id="ARBA00022723"/>
    </source>
</evidence>
<comment type="cofactor">
    <cofactor evidence="1">
        <name>Zn(2+)</name>
        <dbReference type="ChEBI" id="CHEBI:29105"/>
    </cofactor>
</comment>
<protein>
    <submittedName>
        <fullName evidence="8">Peptidase M48, Ste24p</fullName>
    </submittedName>
</protein>
<gene>
    <name evidence="8" type="ORF">CYJ96_08945</name>
</gene>